<evidence type="ECO:0000256" key="8">
    <source>
        <dbReference type="ARBA" id="ARBA00022840"/>
    </source>
</evidence>
<evidence type="ECO:0000256" key="3">
    <source>
        <dbReference type="ARBA" id="ARBA00004868"/>
    </source>
</evidence>
<dbReference type="GO" id="GO:0009228">
    <property type="term" value="P:thiamine biosynthetic process"/>
    <property type="evidence" value="ECO:0007669"/>
    <property type="project" value="UniProtKB-KW"/>
</dbReference>
<evidence type="ECO:0000256" key="5">
    <source>
        <dbReference type="ARBA" id="ARBA00022723"/>
    </source>
</evidence>
<comment type="function">
    <text evidence="11">Catalyzes the phosphorylation of the hydroxyl group of 4-methyl-5-beta-hydroxyethylthiazole (THZ).</text>
</comment>
<dbReference type="UniPathway" id="UPA00060">
    <property type="reaction ID" value="UER00139"/>
</dbReference>
<dbReference type="Proteomes" id="UP000035760">
    <property type="component" value="Unassembled WGS sequence"/>
</dbReference>
<evidence type="ECO:0000256" key="11">
    <source>
        <dbReference type="HAMAP-Rule" id="MF_00228"/>
    </source>
</evidence>
<feature type="binding site" evidence="11">
    <location>
        <position position="199"/>
    </location>
    <ligand>
        <name>substrate</name>
    </ligand>
</feature>
<feature type="binding site" evidence="11">
    <location>
        <position position="124"/>
    </location>
    <ligand>
        <name>ATP</name>
        <dbReference type="ChEBI" id="CHEBI:30616"/>
    </ligand>
</feature>
<name>W6M6Y8_9GAMM</name>
<keyword evidence="13" id="KW-1185">Reference proteome</keyword>
<evidence type="ECO:0000256" key="2">
    <source>
        <dbReference type="ARBA" id="ARBA00001946"/>
    </source>
</evidence>
<dbReference type="GO" id="GO:0000287">
    <property type="term" value="F:magnesium ion binding"/>
    <property type="evidence" value="ECO:0007669"/>
    <property type="project" value="UniProtKB-UniRule"/>
</dbReference>
<dbReference type="Pfam" id="PF02110">
    <property type="entry name" value="HK"/>
    <property type="match status" value="1"/>
</dbReference>
<dbReference type="STRING" id="1400863.BN873_610063"/>
<dbReference type="Gene3D" id="3.40.1190.20">
    <property type="match status" value="1"/>
</dbReference>
<dbReference type="PIRSF" id="PIRSF000513">
    <property type="entry name" value="Thz_kinase"/>
    <property type="match status" value="1"/>
</dbReference>
<keyword evidence="4 11" id="KW-0808">Transferase</keyword>
<keyword evidence="9 11" id="KW-0460">Magnesium</keyword>
<dbReference type="HAMAP" id="MF_00228">
    <property type="entry name" value="Thz_kinase"/>
    <property type="match status" value="1"/>
</dbReference>
<organism evidence="12 13">
    <name type="scientific">Candidatus Competibacter denitrificans Run_A_D11</name>
    <dbReference type="NCBI Taxonomy" id="1400863"/>
    <lineage>
        <taxon>Bacteria</taxon>
        <taxon>Pseudomonadati</taxon>
        <taxon>Pseudomonadota</taxon>
        <taxon>Gammaproteobacteria</taxon>
        <taxon>Candidatus Competibacteraceae</taxon>
        <taxon>Candidatus Competibacter</taxon>
    </lineage>
</organism>
<reference evidence="12" key="1">
    <citation type="submission" date="2013-07" db="EMBL/GenBank/DDBJ databases">
        <authorList>
            <person name="McIlroy S."/>
        </authorList>
    </citation>
    <scope>NUCLEOTIDE SEQUENCE [LARGE SCALE GENOMIC DNA]</scope>
    <source>
        <strain evidence="12">Run_A_D11</strain>
    </source>
</reference>
<evidence type="ECO:0000313" key="12">
    <source>
        <dbReference type="EMBL" id="CDI03666.1"/>
    </source>
</evidence>
<feature type="binding site" evidence="11">
    <location>
        <position position="49"/>
    </location>
    <ligand>
        <name>substrate</name>
    </ligand>
</feature>
<evidence type="ECO:0000256" key="4">
    <source>
        <dbReference type="ARBA" id="ARBA00022679"/>
    </source>
</evidence>
<evidence type="ECO:0000313" key="13">
    <source>
        <dbReference type="Proteomes" id="UP000035760"/>
    </source>
</evidence>
<gene>
    <name evidence="11 12" type="primary">thiM</name>
    <name evidence="12" type="ORF">BN873_610063</name>
</gene>
<dbReference type="CDD" id="cd01170">
    <property type="entry name" value="THZ_kinase"/>
    <property type="match status" value="1"/>
</dbReference>
<dbReference type="InterPro" id="IPR000417">
    <property type="entry name" value="Hyethyz_kinase"/>
</dbReference>
<evidence type="ECO:0000256" key="1">
    <source>
        <dbReference type="ARBA" id="ARBA00001771"/>
    </source>
</evidence>
<protein>
    <recommendedName>
        <fullName evidence="11">Hydroxyethylthiazole kinase</fullName>
        <ecNumber evidence="11">2.7.1.50</ecNumber>
    </recommendedName>
    <alternativeName>
        <fullName evidence="11">4-methyl-5-beta-hydroxyethylthiazole kinase</fullName>
        <shortName evidence="11">TH kinase</shortName>
        <shortName evidence="11">Thz kinase</shortName>
    </alternativeName>
</protein>
<keyword evidence="8 11" id="KW-0067">ATP-binding</keyword>
<reference evidence="12" key="2">
    <citation type="submission" date="2014-03" db="EMBL/GenBank/DDBJ databases">
        <title>Candidatus Competibacter-lineage genomes retrieved from metagenomes reveal functional metabolic diversity.</title>
        <authorList>
            <person name="McIlroy S.J."/>
            <person name="Albertsen M."/>
            <person name="Andresen E.K."/>
            <person name="Saunders A.M."/>
            <person name="Kristiansen R."/>
            <person name="Stokholm-Bjerregaard M."/>
            <person name="Nielsen K.L."/>
            <person name="Nielsen P.H."/>
        </authorList>
    </citation>
    <scope>NUCLEOTIDE SEQUENCE</scope>
    <source>
        <strain evidence="12">Run_A_D11</strain>
    </source>
</reference>
<evidence type="ECO:0000256" key="7">
    <source>
        <dbReference type="ARBA" id="ARBA00022777"/>
    </source>
</evidence>
<dbReference type="EMBL" id="CBTJ020000071">
    <property type="protein sequence ID" value="CDI03666.1"/>
    <property type="molecule type" value="Genomic_DNA"/>
</dbReference>
<dbReference type="PRINTS" id="PR01099">
    <property type="entry name" value="HYETHTZKNASE"/>
</dbReference>
<evidence type="ECO:0000256" key="9">
    <source>
        <dbReference type="ARBA" id="ARBA00022842"/>
    </source>
</evidence>
<comment type="cofactor">
    <cofactor evidence="2 11">
        <name>Mg(2+)</name>
        <dbReference type="ChEBI" id="CHEBI:18420"/>
    </cofactor>
</comment>
<dbReference type="InterPro" id="IPR029056">
    <property type="entry name" value="Ribokinase-like"/>
</dbReference>
<comment type="pathway">
    <text evidence="3 11">Cofactor biosynthesis; thiamine diphosphate biosynthesis; 4-methyl-5-(2-phosphoethyl)-thiazole from 5-(2-hydroxyethyl)-4-methylthiazole: step 1/1.</text>
</comment>
<keyword evidence="6 11" id="KW-0547">Nucleotide-binding</keyword>
<dbReference type="GO" id="GO:0004417">
    <property type="term" value="F:hydroxyethylthiazole kinase activity"/>
    <property type="evidence" value="ECO:0007669"/>
    <property type="project" value="UniProtKB-UniRule"/>
</dbReference>
<dbReference type="GO" id="GO:0009229">
    <property type="term" value="P:thiamine diphosphate biosynthetic process"/>
    <property type="evidence" value="ECO:0007669"/>
    <property type="project" value="UniProtKB-UniRule"/>
</dbReference>
<sequence length="273" mass="28170">MGMSLTAEGIFRLLITVRERQPLVHNITNFVVMNNTANALLALGASPAMVHSSDEVEDFVALSRALVVNIGTLYSEQMAAAKLAAIKARTKGIPWILDPVGVGATPYRRSAAGALVALKPTVIRGNGSEILTLAEQSQPGQGRGVDSLHGSEAALAAARRLAISTGAVIAITGAVDFVTDGTQLIELHNGHPLMARVTGLGCSATAVIGAFLAIEPDAFMATVAGLAVFGVAGEIAAERSKGPGSLQVALLDALYALDGEQFLSQCKCRESAL</sequence>
<keyword evidence="7 11" id="KW-0418">Kinase</keyword>
<proteinExistence type="inferred from homology"/>
<comment type="similarity">
    <text evidence="11">Belongs to the Thz kinase family.</text>
</comment>
<dbReference type="NCBIfam" id="TIGR00694">
    <property type="entry name" value="thiM"/>
    <property type="match status" value="1"/>
</dbReference>
<comment type="caution">
    <text evidence="12">The sequence shown here is derived from an EMBL/GenBank/DDBJ whole genome shotgun (WGS) entry which is preliminary data.</text>
</comment>
<accession>W6M6Y8</accession>
<keyword evidence="5 11" id="KW-0479">Metal-binding</keyword>
<dbReference type="GO" id="GO:0005524">
    <property type="term" value="F:ATP binding"/>
    <property type="evidence" value="ECO:0007669"/>
    <property type="project" value="UniProtKB-UniRule"/>
</dbReference>
<evidence type="ECO:0000256" key="10">
    <source>
        <dbReference type="ARBA" id="ARBA00022977"/>
    </source>
</evidence>
<keyword evidence="10 11" id="KW-0784">Thiamine biosynthesis</keyword>
<dbReference type="EC" id="2.7.1.50" evidence="11"/>
<dbReference type="AlphaFoldDB" id="W6M6Y8"/>
<dbReference type="SUPFAM" id="SSF53613">
    <property type="entry name" value="Ribokinase-like"/>
    <property type="match status" value="1"/>
</dbReference>
<dbReference type="NCBIfam" id="NF006830">
    <property type="entry name" value="PRK09355.1"/>
    <property type="match status" value="1"/>
</dbReference>
<comment type="catalytic activity">
    <reaction evidence="1 11">
        <text>5-(2-hydroxyethyl)-4-methylthiazole + ATP = 4-methyl-5-(2-phosphooxyethyl)-thiazole + ADP + H(+)</text>
        <dbReference type="Rhea" id="RHEA:24212"/>
        <dbReference type="ChEBI" id="CHEBI:15378"/>
        <dbReference type="ChEBI" id="CHEBI:17957"/>
        <dbReference type="ChEBI" id="CHEBI:30616"/>
        <dbReference type="ChEBI" id="CHEBI:58296"/>
        <dbReference type="ChEBI" id="CHEBI:456216"/>
        <dbReference type="EC" id="2.7.1.50"/>
    </reaction>
</comment>
<feature type="binding site" evidence="11">
    <location>
        <position position="172"/>
    </location>
    <ligand>
        <name>ATP</name>
        <dbReference type="ChEBI" id="CHEBI:30616"/>
    </ligand>
</feature>
<evidence type="ECO:0000256" key="6">
    <source>
        <dbReference type="ARBA" id="ARBA00022741"/>
    </source>
</evidence>